<evidence type="ECO:0000256" key="1">
    <source>
        <dbReference type="SAM" id="MobiDB-lite"/>
    </source>
</evidence>
<protein>
    <submittedName>
        <fullName evidence="2">Uncharacterized protein</fullName>
    </submittedName>
</protein>
<dbReference type="Proteomes" id="UP001457282">
    <property type="component" value="Unassembled WGS sequence"/>
</dbReference>
<name>A0AAW1WBQ9_RUBAR</name>
<evidence type="ECO:0000313" key="2">
    <source>
        <dbReference type="EMBL" id="KAK9922340.1"/>
    </source>
</evidence>
<evidence type="ECO:0000313" key="3">
    <source>
        <dbReference type="Proteomes" id="UP001457282"/>
    </source>
</evidence>
<feature type="compositionally biased region" description="Low complexity" evidence="1">
    <location>
        <begin position="40"/>
        <end position="65"/>
    </location>
</feature>
<gene>
    <name evidence="2" type="ORF">M0R45_030808</name>
</gene>
<comment type="caution">
    <text evidence="2">The sequence shown here is derived from an EMBL/GenBank/DDBJ whole genome shotgun (WGS) entry which is preliminary data.</text>
</comment>
<reference evidence="2 3" key="1">
    <citation type="journal article" date="2023" name="G3 (Bethesda)">
        <title>A chromosome-length genome assembly and annotation of blackberry (Rubus argutus, cv. 'Hillquist').</title>
        <authorList>
            <person name="Bruna T."/>
            <person name="Aryal R."/>
            <person name="Dudchenko O."/>
            <person name="Sargent D.J."/>
            <person name="Mead D."/>
            <person name="Buti M."/>
            <person name="Cavallini A."/>
            <person name="Hytonen T."/>
            <person name="Andres J."/>
            <person name="Pham M."/>
            <person name="Weisz D."/>
            <person name="Mascagni F."/>
            <person name="Usai G."/>
            <person name="Natali L."/>
            <person name="Bassil N."/>
            <person name="Fernandez G.E."/>
            <person name="Lomsadze A."/>
            <person name="Armour M."/>
            <person name="Olukolu B."/>
            <person name="Poorten T."/>
            <person name="Britton C."/>
            <person name="Davik J."/>
            <person name="Ashrafi H."/>
            <person name="Aiden E.L."/>
            <person name="Borodovsky M."/>
            <person name="Worthington M."/>
        </authorList>
    </citation>
    <scope>NUCLEOTIDE SEQUENCE [LARGE SCALE GENOMIC DNA]</scope>
    <source>
        <strain evidence="2">PI 553951</strain>
    </source>
</reference>
<dbReference type="EMBL" id="JBEDUW010000006">
    <property type="protein sequence ID" value="KAK9922340.1"/>
    <property type="molecule type" value="Genomic_DNA"/>
</dbReference>
<feature type="region of interest" description="Disordered" evidence="1">
    <location>
        <begin position="36"/>
        <end position="73"/>
    </location>
</feature>
<accession>A0AAW1WBQ9</accession>
<sequence length="119" mass="13011">MSVLKTRTITQVIHDAVPKLLPSLLCRVTTVKHRRAPARQLPKLLPSQPSQASSSSASVALLSPSRRNHSPAKLLPPLPHCALLRLHPDLSLAARSPVRNRASAQLRPSTARDLLYFPP</sequence>
<keyword evidence="3" id="KW-1185">Reference proteome</keyword>
<dbReference type="AlphaFoldDB" id="A0AAW1WBQ9"/>
<proteinExistence type="predicted"/>
<organism evidence="2 3">
    <name type="scientific">Rubus argutus</name>
    <name type="common">Southern blackberry</name>
    <dbReference type="NCBI Taxonomy" id="59490"/>
    <lineage>
        <taxon>Eukaryota</taxon>
        <taxon>Viridiplantae</taxon>
        <taxon>Streptophyta</taxon>
        <taxon>Embryophyta</taxon>
        <taxon>Tracheophyta</taxon>
        <taxon>Spermatophyta</taxon>
        <taxon>Magnoliopsida</taxon>
        <taxon>eudicotyledons</taxon>
        <taxon>Gunneridae</taxon>
        <taxon>Pentapetalae</taxon>
        <taxon>rosids</taxon>
        <taxon>fabids</taxon>
        <taxon>Rosales</taxon>
        <taxon>Rosaceae</taxon>
        <taxon>Rosoideae</taxon>
        <taxon>Rosoideae incertae sedis</taxon>
        <taxon>Rubus</taxon>
    </lineage>
</organism>